<feature type="repeat" description="ANK" evidence="3">
    <location>
        <begin position="573"/>
        <end position="596"/>
    </location>
</feature>
<accession>A0A9P8I4E2</accession>
<dbReference type="PRINTS" id="PR01415">
    <property type="entry name" value="ANKYRIN"/>
</dbReference>
<dbReference type="Proteomes" id="UP000698800">
    <property type="component" value="Unassembled WGS sequence"/>
</dbReference>
<dbReference type="SMART" id="SM00248">
    <property type="entry name" value="ANK"/>
    <property type="match status" value="9"/>
</dbReference>
<dbReference type="Gene3D" id="3.40.50.300">
    <property type="entry name" value="P-loop containing nucleotide triphosphate hydrolases"/>
    <property type="match status" value="1"/>
</dbReference>
<evidence type="ECO:0000313" key="7">
    <source>
        <dbReference type="Proteomes" id="UP000698800"/>
    </source>
</evidence>
<feature type="repeat" description="ANK" evidence="3">
    <location>
        <begin position="538"/>
        <end position="570"/>
    </location>
</feature>
<dbReference type="InterPro" id="IPR056884">
    <property type="entry name" value="NPHP3-like_N"/>
</dbReference>
<dbReference type="SUPFAM" id="SSF48403">
    <property type="entry name" value="Ankyrin repeat"/>
    <property type="match status" value="1"/>
</dbReference>
<keyword evidence="2 3" id="KW-0040">ANK repeat</keyword>
<evidence type="ECO:0008006" key="8">
    <source>
        <dbReference type="Google" id="ProtNLM"/>
    </source>
</evidence>
<dbReference type="InterPro" id="IPR027417">
    <property type="entry name" value="P-loop_NTPase"/>
</dbReference>
<dbReference type="InterPro" id="IPR002110">
    <property type="entry name" value="Ankyrin_rpt"/>
</dbReference>
<dbReference type="Pfam" id="PF00023">
    <property type="entry name" value="Ank"/>
    <property type="match status" value="1"/>
</dbReference>
<protein>
    <recommendedName>
        <fullName evidence="8">NACHT domain-containing protein</fullName>
    </recommendedName>
</protein>
<dbReference type="Pfam" id="PF22939">
    <property type="entry name" value="WHD_GPIID"/>
    <property type="match status" value="1"/>
</dbReference>
<evidence type="ECO:0000259" key="5">
    <source>
        <dbReference type="Pfam" id="PF24883"/>
    </source>
</evidence>
<evidence type="ECO:0000259" key="4">
    <source>
        <dbReference type="Pfam" id="PF22939"/>
    </source>
</evidence>
<keyword evidence="1" id="KW-0677">Repeat</keyword>
<feature type="domain" description="Nephrocystin 3-like N-terminal" evidence="5">
    <location>
        <begin position="36"/>
        <end position="205"/>
    </location>
</feature>
<organism evidence="6 7">
    <name type="scientific">Glutinoglossum americanum</name>
    <dbReference type="NCBI Taxonomy" id="1670608"/>
    <lineage>
        <taxon>Eukaryota</taxon>
        <taxon>Fungi</taxon>
        <taxon>Dikarya</taxon>
        <taxon>Ascomycota</taxon>
        <taxon>Pezizomycotina</taxon>
        <taxon>Geoglossomycetes</taxon>
        <taxon>Geoglossales</taxon>
        <taxon>Geoglossaceae</taxon>
        <taxon>Glutinoglossum</taxon>
    </lineage>
</organism>
<feature type="repeat" description="ANK" evidence="3">
    <location>
        <begin position="676"/>
        <end position="699"/>
    </location>
</feature>
<dbReference type="OrthoDB" id="194358at2759"/>
<feature type="repeat" description="ANK" evidence="3">
    <location>
        <begin position="607"/>
        <end position="630"/>
    </location>
</feature>
<dbReference type="Pfam" id="PF24883">
    <property type="entry name" value="NPHP3_N"/>
    <property type="match status" value="1"/>
</dbReference>
<dbReference type="AlphaFoldDB" id="A0A9P8I4E2"/>
<sequence>MIAESDLESKCRTECLNLLASNYREDKDRNPDRVSGTCKWFLDHPKFRSWCKGETANLLWVSADPGCGKSVLSKALIDEGLLTTTSRRLSICYFFFKDDDVNRRNGANALCAILHQLFMQKPILIEHAVPHFKNNGSILRTMSSTLWDILKEAATDPEAGEIICVLDALDECEESAMEDLVSTLGKFYSDQNEANMRLKFLITSRPYYNIECAFSSIVNDITSINLKGEEESEKISQEIDLVIQHVIPRITGARRHSLNHEVQDKSTPGRLRALVNKIPLSVADAYEKILGRIKDSGWTEQAKRLLNIIVVATRPLTLKEMNLALAIGEKIERGEACQSYDDLELDDEQQFKIKVRNLCGLFVSIIDSKVYLIHQTAKEFLICKDIVKNPRSMTWEHSLEPGESNFILAKICISYLLFDVFESQPLDIDVNSVISAEVNRYTEKHHFLDYAAKHWAFHFKGAGISTDTALLKSVLDICYTQSKRFLTWFQVYWITIDRYNRYSKGFSDLTVGSYFGHDVVVKYLLEREGVDVNRKDGDGRTPLSWAAERGHLEITKLLVGRESVVDVNNKGRNGRTPLSWAAEGGHPEIVKLLVKREDVDVNHEDGYGRTPLSWAAGRGHLEVVKLLLKRESANVNHKDGDGRTPLSWAAGKGHHLEIVKLLVEREGVDINSKDRYGRTPLSWAAGRGHLEVVKLLAEREGVNVNSEDGYGLTPLSWAAERGHLEVVKLLVGREGVDVNHKDWYDRTPLSWAAGRGHLEVVELLVGRSIDMNSRDRYGRTPLSWAARRGRLEIVKLLVGKEGADVDSKGRNAAVVGR</sequence>
<feature type="domain" description="GPI inositol-deacylase winged helix" evidence="4">
    <location>
        <begin position="299"/>
        <end position="384"/>
    </location>
</feature>
<dbReference type="Pfam" id="PF13637">
    <property type="entry name" value="Ank_4"/>
    <property type="match status" value="1"/>
</dbReference>
<dbReference type="PROSITE" id="PS50297">
    <property type="entry name" value="ANK_REP_REGION"/>
    <property type="match status" value="8"/>
</dbReference>
<feature type="repeat" description="ANK" evidence="3">
    <location>
        <begin position="641"/>
        <end position="675"/>
    </location>
</feature>
<evidence type="ECO:0000256" key="3">
    <source>
        <dbReference type="PROSITE-ProRule" id="PRU00023"/>
    </source>
</evidence>
<proteinExistence type="predicted"/>
<dbReference type="PROSITE" id="PS50088">
    <property type="entry name" value="ANK_REPEAT"/>
    <property type="match status" value="8"/>
</dbReference>
<dbReference type="Pfam" id="PF12796">
    <property type="entry name" value="Ank_2"/>
    <property type="match status" value="2"/>
</dbReference>
<dbReference type="InterPro" id="IPR054471">
    <property type="entry name" value="GPIID_WHD"/>
</dbReference>
<name>A0A9P8I4E2_9PEZI</name>
<dbReference type="Gene3D" id="1.25.40.20">
    <property type="entry name" value="Ankyrin repeat-containing domain"/>
    <property type="match status" value="5"/>
</dbReference>
<reference evidence="6" key="1">
    <citation type="submission" date="2021-03" db="EMBL/GenBank/DDBJ databases">
        <title>Comparative genomics and phylogenomic investigation of the class Geoglossomycetes provide insights into ecological specialization and systematics.</title>
        <authorList>
            <person name="Melie T."/>
            <person name="Pirro S."/>
            <person name="Miller A.N."/>
            <person name="Quandt A."/>
        </authorList>
    </citation>
    <scope>NUCLEOTIDE SEQUENCE</scope>
    <source>
        <strain evidence="6">GBOQ0MN5Z8</strain>
    </source>
</reference>
<dbReference type="EMBL" id="JAGHQL010000224">
    <property type="protein sequence ID" value="KAH0536220.1"/>
    <property type="molecule type" value="Genomic_DNA"/>
</dbReference>
<evidence type="ECO:0000256" key="2">
    <source>
        <dbReference type="ARBA" id="ARBA00023043"/>
    </source>
</evidence>
<feature type="repeat" description="ANK" evidence="3">
    <location>
        <begin position="710"/>
        <end position="731"/>
    </location>
</feature>
<gene>
    <name evidence="6" type="ORF">FGG08_006887</name>
</gene>
<keyword evidence="7" id="KW-1185">Reference proteome</keyword>
<dbReference type="InterPro" id="IPR036770">
    <property type="entry name" value="Ankyrin_rpt-contain_sf"/>
</dbReference>
<evidence type="ECO:0000256" key="1">
    <source>
        <dbReference type="ARBA" id="ARBA00022737"/>
    </source>
</evidence>
<dbReference type="PANTHER" id="PTHR24171">
    <property type="entry name" value="ANKYRIN REPEAT DOMAIN-CONTAINING PROTEIN 39-RELATED"/>
    <property type="match status" value="1"/>
</dbReference>
<evidence type="ECO:0000313" key="6">
    <source>
        <dbReference type="EMBL" id="KAH0536220.1"/>
    </source>
</evidence>
<dbReference type="PANTHER" id="PTHR24171:SF9">
    <property type="entry name" value="ANKYRIN REPEAT DOMAIN-CONTAINING PROTEIN 39"/>
    <property type="match status" value="1"/>
</dbReference>
<feature type="repeat" description="ANK" evidence="3">
    <location>
        <begin position="777"/>
        <end position="810"/>
    </location>
</feature>
<comment type="caution">
    <text evidence="6">The sequence shown here is derived from an EMBL/GenBank/DDBJ whole genome shotgun (WGS) entry which is preliminary data.</text>
</comment>
<feature type="repeat" description="ANK" evidence="3">
    <location>
        <begin position="744"/>
        <end position="776"/>
    </location>
</feature>